<reference evidence="2" key="1">
    <citation type="journal article" date="2015" name="PeerJ">
        <title>First genomic representation of candidate bacterial phylum KSB3 points to enhanced environmental sensing as a trigger of wastewater bulking.</title>
        <authorList>
            <person name="Sekiguchi Y."/>
            <person name="Ohashi A."/>
            <person name="Parks D.H."/>
            <person name="Yamauchi T."/>
            <person name="Tyson G.W."/>
            <person name="Hugenholtz P."/>
        </authorList>
    </citation>
    <scope>NUCLEOTIDE SEQUENCE [LARGE SCALE GENOMIC DNA]</scope>
</reference>
<dbReference type="Pfam" id="PF03683">
    <property type="entry name" value="UPF0175"/>
    <property type="match status" value="1"/>
</dbReference>
<dbReference type="PANTHER" id="PTHR37525">
    <property type="entry name" value="UPF0175 PROTEIN SSL1255"/>
    <property type="match status" value="1"/>
</dbReference>
<dbReference type="AlphaFoldDB" id="A0A0S6VVR9"/>
<dbReference type="InterPro" id="IPR005368">
    <property type="entry name" value="UPF0175"/>
</dbReference>
<dbReference type="InterPro" id="IPR052264">
    <property type="entry name" value="UPF0175_domain"/>
</dbReference>
<proteinExistence type="inferred from homology"/>
<dbReference type="Proteomes" id="UP000030700">
    <property type="component" value="Unassembled WGS sequence"/>
</dbReference>
<sequence>MQTIQIALPEFVRINPRDIRMILAAKLYEQGTLSIGQAAAVAGYSKRTFMEVLGDYGVSVFNYAPEDLAEDVANA</sequence>
<comment type="similarity">
    <text evidence="1">Belongs to the UPF0175 family.</text>
</comment>
<dbReference type="HOGENOM" id="CLU_154570_5_2_0"/>
<evidence type="ECO:0000313" key="3">
    <source>
        <dbReference type="Proteomes" id="UP000030700"/>
    </source>
</evidence>
<accession>A0A0S6VVR9</accession>
<evidence type="ECO:0000256" key="1">
    <source>
        <dbReference type="ARBA" id="ARBA00005651"/>
    </source>
</evidence>
<protein>
    <submittedName>
        <fullName evidence="2">Uncharacterized protein</fullName>
    </submittedName>
</protein>
<gene>
    <name evidence="2" type="ORF">U14_01025</name>
</gene>
<dbReference type="STRING" id="1499966.U14_01025"/>
<evidence type="ECO:0000313" key="2">
    <source>
        <dbReference type="EMBL" id="GAK49801.1"/>
    </source>
</evidence>
<keyword evidence="3" id="KW-1185">Reference proteome</keyword>
<dbReference type="EMBL" id="DF820455">
    <property type="protein sequence ID" value="GAK49801.1"/>
    <property type="molecule type" value="Genomic_DNA"/>
</dbReference>
<name>A0A0S6VVR9_9BACT</name>
<dbReference type="PANTHER" id="PTHR37525:SF1">
    <property type="entry name" value="UPF0175 PROTEIN SSL1255"/>
    <property type="match status" value="1"/>
</dbReference>
<organism evidence="2">
    <name type="scientific">Candidatus Moduliflexus flocculans</name>
    <dbReference type="NCBI Taxonomy" id="1499966"/>
    <lineage>
        <taxon>Bacteria</taxon>
        <taxon>Candidatus Moduliflexota</taxon>
        <taxon>Candidatus Moduliflexia</taxon>
        <taxon>Candidatus Moduliflexales</taxon>
        <taxon>Candidatus Moduliflexaceae</taxon>
    </lineage>
</organism>